<dbReference type="EMBL" id="OGTP01000001">
    <property type="protein sequence ID" value="SPB12892.1"/>
    <property type="molecule type" value="Genomic_DNA"/>
</dbReference>
<accession>A0A2U3HYL6</accession>
<dbReference type="InterPro" id="IPR036259">
    <property type="entry name" value="MFS_trans_sf"/>
</dbReference>
<dbReference type="CDD" id="cd17502">
    <property type="entry name" value="MFS_Azr1_MDR_like"/>
    <property type="match status" value="1"/>
</dbReference>
<feature type="transmembrane region" description="Helical" evidence="7">
    <location>
        <begin position="144"/>
        <end position="165"/>
    </location>
</feature>
<dbReference type="SUPFAM" id="SSF103473">
    <property type="entry name" value="MFS general substrate transporter"/>
    <property type="match status" value="1"/>
</dbReference>
<sequence length="533" mass="56220">MLINYNPSVPPGRPPGRGFVKPTLNMTSLHQTAAAGAQASDETGIAAKPPIGLLFTALLLVMLLGALDQTIVSTALPTIVGDLGGLENLSWVVTSYLLSSTIVVPLYGKFGDQFGRKAVLQASILIFLAGSILCGGAQNMTQLIALRALQGLGGGGLMVITMAAIADVIPPAERGRYQGLFGGVYGLATVVGPLLGGFLVEHLSWRWIFYINLPLGLIALAVIQLVFKPHSAHVNHRVDFMGAGFLAASLTCIILFTSEGGTLLPWTSPQLWGTLLLGLVCIGGFIYEERIAAEPIMPLSLFKERTFVLAGLIGFIVGCALFGAVTFLPLYLQVVKGSTPSQAGLQITPMMGGVLLSSIVSGRIISKIGKYRFFPIMGTALVSAAMLLLSTLDLDTPLALMNVYMALLGLGLGMVMQVLVLAVQNVVEFRLMGVATSSATLFRSIGGSVGVAAFGAIFSNSLHARLETLMPPGTELPQSLGPQAVAHLSPALHDEYLHAFAGSMHTVYLVAACVALVAFALSWFLKDHPLRKR</sequence>
<feature type="transmembrane region" description="Helical" evidence="7">
    <location>
        <begin position="343"/>
        <end position="361"/>
    </location>
</feature>
<feature type="transmembrane region" description="Helical" evidence="7">
    <location>
        <begin position="404"/>
        <end position="427"/>
    </location>
</feature>
<dbReference type="Proteomes" id="UP000238169">
    <property type="component" value="Unassembled WGS sequence"/>
</dbReference>
<evidence type="ECO:0000259" key="8">
    <source>
        <dbReference type="PROSITE" id="PS50850"/>
    </source>
</evidence>
<evidence type="ECO:0000313" key="9">
    <source>
        <dbReference type="EMBL" id="SPB12892.1"/>
    </source>
</evidence>
<comment type="subcellular location">
    <subcellularLocation>
        <location evidence="1">Cell membrane</location>
        <topology evidence="1">Multi-pass membrane protein</topology>
    </subcellularLocation>
</comment>
<feature type="transmembrane region" description="Helical" evidence="7">
    <location>
        <begin position="207"/>
        <end position="227"/>
    </location>
</feature>
<dbReference type="AlphaFoldDB" id="A0A2U3HYL6"/>
<feature type="transmembrane region" description="Helical" evidence="7">
    <location>
        <begin position="439"/>
        <end position="458"/>
    </location>
</feature>
<evidence type="ECO:0000256" key="5">
    <source>
        <dbReference type="ARBA" id="ARBA00022989"/>
    </source>
</evidence>
<keyword evidence="4 7" id="KW-0812">Transmembrane</keyword>
<feature type="transmembrane region" description="Helical" evidence="7">
    <location>
        <begin position="119"/>
        <end position="138"/>
    </location>
</feature>
<organism evidence="9 10">
    <name type="scientific">Caballeronia novacaledonica</name>
    <dbReference type="NCBI Taxonomy" id="1544861"/>
    <lineage>
        <taxon>Bacteria</taxon>
        <taxon>Pseudomonadati</taxon>
        <taxon>Pseudomonadota</taxon>
        <taxon>Betaproteobacteria</taxon>
        <taxon>Burkholderiales</taxon>
        <taxon>Burkholderiaceae</taxon>
        <taxon>Caballeronia</taxon>
    </lineage>
</organism>
<evidence type="ECO:0000256" key="1">
    <source>
        <dbReference type="ARBA" id="ARBA00004651"/>
    </source>
</evidence>
<dbReference type="Gene3D" id="1.20.1250.20">
    <property type="entry name" value="MFS general substrate transporter like domains"/>
    <property type="match status" value="1"/>
</dbReference>
<reference evidence="10" key="1">
    <citation type="submission" date="2018-01" db="EMBL/GenBank/DDBJ databases">
        <authorList>
            <person name="Peeters C."/>
        </authorList>
    </citation>
    <scope>NUCLEOTIDE SEQUENCE [LARGE SCALE GENOMIC DNA]</scope>
</reference>
<dbReference type="GO" id="GO:0022857">
    <property type="term" value="F:transmembrane transporter activity"/>
    <property type="evidence" value="ECO:0007669"/>
    <property type="project" value="InterPro"/>
</dbReference>
<dbReference type="Gene3D" id="1.20.1720.10">
    <property type="entry name" value="Multidrug resistance protein D"/>
    <property type="match status" value="1"/>
</dbReference>
<evidence type="ECO:0000256" key="3">
    <source>
        <dbReference type="ARBA" id="ARBA00022475"/>
    </source>
</evidence>
<keyword evidence="2" id="KW-0813">Transport</keyword>
<dbReference type="PRINTS" id="PR01036">
    <property type="entry name" value="TCRTETB"/>
</dbReference>
<evidence type="ECO:0000313" key="10">
    <source>
        <dbReference type="Proteomes" id="UP000238169"/>
    </source>
</evidence>
<feature type="transmembrane region" description="Helical" evidence="7">
    <location>
        <begin position="53"/>
        <end position="76"/>
    </location>
</feature>
<dbReference type="InterPro" id="IPR004638">
    <property type="entry name" value="EmrB-like"/>
</dbReference>
<evidence type="ECO:0000256" key="2">
    <source>
        <dbReference type="ARBA" id="ARBA00022448"/>
    </source>
</evidence>
<keyword evidence="5 7" id="KW-1133">Transmembrane helix</keyword>
<feature type="transmembrane region" description="Helical" evidence="7">
    <location>
        <begin position="239"/>
        <end position="258"/>
    </location>
</feature>
<feature type="domain" description="Major facilitator superfamily (MFS) profile" evidence="8">
    <location>
        <begin position="54"/>
        <end position="530"/>
    </location>
</feature>
<dbReference type="InterPro" id="IPR011701">
    <property type="entry name" value="MFS"/>
</dbReference>
<feature type="transmembrane region" description="Helical" evidence="7">
    <location>
        <begin position="177"/>
        <end position="195"/>
    </location>
</feature>
<keyword evidence="10" id="KW-1185">Reference proteome</keyword>
<keyword evidence="6 7" id="KW-0472">Membrane</keyword>
<name>A0A2U3HYL6_9BURK</name>
<feature type="transmembrane region" description="Helical" evidence="7">
    <location>
        <begin position="506"/>
        <end position="525"/>
    </location>
</feature>
<dbReference type="PROSITE" id="PS50850">
    <property type="entry name" value="MFS"/>
    <property type="match status" value="1"/>
</dbReference>
<evidence type="ECO:0000256" key="6">
    <source>
        <dbReference type="ARBA" id="ARBA00023136"/>
    </source>
</evidence>
<evidence type="ECO:0000256" key="4">
    <source>
        <dbReference type="ARBA" id="ARBA00022692"/>
    </source>
</evidence>
<keyword evidence="3" id="KW-1003">Cell membrane</keyword>
<dbReference type="NCBIfam" id="TIGR00711">
    <property type="entry name" value="efflux_EmrB"/>
    <property type="match status" value="1"/>
</dbReference>
<gene>
    <name evidence="9" type="ORF">NOV72_00196</name>
</gene>
<feature type="transmembrane region" description="Helical" evidence="7">
    <location>
        <begin position="270"/>
        <end position="287"/>
    </location>
</feature>
<feature type="transmembrane region" description="Helical" evidence="7">
    <location>
        <begin position="88"/>
        <end position="107"/>
    </location>
</feature>
<evidence type="ECO:0000256" key="7">
    <source>
        <dbReference type="SAM" id="Phobius"/>
    </source>
</evidence>
<proteinExistence type="predicted"/>
<dbReference type="InterPro" id="IPR020846">
    <property type="entry name" value="MFS_dom"/>
</dbReference>
<dbReference type="Pfam" id="PF07690">
    <property type="entry name" value="MFS_1"/>
    <property type="match status" value="1"/>
</dbReference>
<feature type="transmembrane region" description="Helical" evidence="7">
    <location>
        <begin position="307"/>
        <end position="331"/>
    </location>
</feature>
<protein>
    <submittedName>
        <fullName evidence="9">DSBA oxidoreductase</fullName>
    </submittedName>
</protein>
<dbReference type="GO" id="GO:0005886">
    <property type="term" value="C:plasma membrane"/>
    <property type="evidence" value="ECO:0007669"/>
    <property type="project" value="UniProtKB-SubCell"/>
</dbReference>
<dbReference type="PANTHER" id="PTHR23501">
    <property type="entry name" value="MAJOR FACILITATOR SUPERFAMILY"/>
    <property type="match status" value="1"/>
</dbReference>
<feature type="transmembrane region" description="Helical" evidence="7">
    <location>
        <begin position="373"/>
        <end position="392"/>
    </location>
</feature>
<dbReference type="FunFam" id="1.20.1720.10:FF:000004">
    <property type="entry name" value="EmrB/QacA family drug resistance transporter"/>
    <property type="match status" value="1"/>
</dbReference>
<dbReference type="PANTHER" id="PTHR23501:SF197">
    <property type="entry name" value="COMD"/>
    <property type="match status" value="1"/>
</dbReference>